<sequence length="243" mass="25911">MDEAMEREFLAAIETVIASQTPACVLSGETPGYFVRHYDLKVLERRAEWMARKGLQFSADRPVPEAPIHTATRLMETSGTVFFAALNGTAMGGGFEIALACDFRLVQQGPFVFGLPEINLGLLPGAGGTQRLPELVGPARALEIALLGETLDPAALVAAGLATGPLREDAVAAATELARRIAKQPTPAPAHIKSLVRAAAAIGPQEARFGAERALFCDLMLRERSRELVREGAAGRRSITDLP</sequence>
<reference evidence="1" key="1">
    <citation type="journal article" date="2014" name="Int. J. Syst. Evol. Microbiol.">
        <title>Complete genome sequence of Corynebacterium casei LMG S-19264T (=DSM 44701T), isolated from a smear-ripened cheese.</title>
        <authorList>
            <consortium name="US DOE Joint Genome Institute (JGI-PGF)"/>
            <person name="Walter F."/>
            <person name="Albersmeier A."/>
            <person name="Kalinowski J."/>
            <person name="Ruckert C."/>
        </authorList>
    </citation>
    <scope>NUCLEOTIDE SEQUENCE</scope>
    <source>
        <strain evidence="1">KCTC 42650</strain>
    </source>
</reference>
<evidence type="ECO:0000313" key="2">
    <source>
        <dbReference type="Proteomes" id="UP000626220"/>
    </source>
</evidence>
<dbReference type="Gene3D" id="3.90.226.10">
    <property type="entry name" value="2-enoyl-CoA Hydratase, Chain A, domain 1"/>
    <property type="match status" value="1"/>
</dbReference>
<dbReference type="EMBL" id="BNCJ01000003">
    <property type="protein sequence ID" value="GHF45573.1"/>
    <property type="molecule type" value="Genomic_DNA"/>
</dbReference>
<keyword evidence="2" id="KW-1185">Reference proteome</keyword>
<gene>
    <name evidence="1" type="ORF">GCM10017056_16510</name>
</gene>
<name>A0A8J3GVU4_9RHOB</name>
<dbReference type="SUPFAM" id="SSF52096">
    <property type="entry name" value="ClpP/crotonase"/>
    <property type="match status" value="1"/>
</dbReference>
<dbReference type="AlphaFoldDB" id="A0A8J3GVU4"/>
<dbReference type="Pfam" id="PF00378">
    <property type="entry name" value="ECH_1"/>
    <property type="match status" value="1"/>
</dbReference>
<dbReference type="GO" id="GO:0003824">
    <property type="term" value="F:catalytic activity"/>
    <property type="evidence" value="ECO:0007669"/>
    <property type="project" value="UniProtKB-ARBA"/>
</dbReference>
<protein>
    <submittedName>
        <fullName evidence="1">Enoyl-CoA hydratase</fullName>
    </submittedName>
</protein>
<dbReference type="InterPro" id="IPR029045">
    <property type="entry name" value="ClpP/crotonase-like_dom_sf"/>
</dbReference>
<organism evidence="1 2">
    <name type="scientific">Seohaeicola zhoushanensis</name>
    <dbReference type="NCBI Taxonomy" id="1569283"/>
    <lineage>
        <taxon>Bacteria</taxon>
        <taxon>Pseudomonadati</taxon>
        <taxon>Pseudomonadota</taxon>
        <taxon>Alphaproteobacteria</taxon>
        <taxon>Rhodobacterales</taxon>
        <taxon>Roseobacteraceae</taxon>
        <taxon>Seohaeicola</taxon>
    </lineage>
</organism>
<reference evidence="1" key="2">
    <citation type="submission" date="2020-09" db="EMBL/GenBank/DDBJ databases">
        <authorList>
            <person name="Sun Q."/>
            <person name="Kim S."/>
        </authorList>
    </citation>
    <scope>NUCLEOTIDE SEQUENCE</scope>
    <source>
        <strain evidence="1">KCTC 42650</strain>
    </source>
</reference>
<dbReference type="Proteomes" id="UP000626220">
    <property type="component" value="Unassembled WGS sequence"/>
</dbReference>
<dbReference type="PANTHER" id="PTHR11941">
    <property type="entry name" value="ENOYL-COA HYDRATASE-RELATED"/>
    <property type="match status" value="1"/>
</dbReference>
<dbReference type="InterPro" id="IPR001753">
    <property type="entry name" value="Enoyl-CoA_hydra/iso"/>
</dbReference>
<dbReference type="PANTHER" id="PTHR11941:SF54">
    <property type="entry name" value="ENOYL-COA HYDRATASE, MITOCHONDRIAL"/>
    <property type="match status" value="1"/>
</dbReference>
<dbReference type="GO" id="GO:0006635">
    <property type="term" value="P:fatty acid beta-oxidation"/>
    <property type="evidence" value="ECO:0007669"/>
    <property type="project" value="TreeGrafter"/>
</dbReference>
<dbReference type="CDD" id="cd06558">
    <property type="entry name" value="crotonase-like"/>
    <property type="match status" value="1"/>
</dbReference>
<evidence type="ECO:0000313" key="1">
    <source>
        <dbReference type="EMBL" id="GHF45573.1"/>
    </source>
</evidence>
<proteinExistence type="predicted"/>
<accession>A0A8J3GVU4</accession>
<comment type="caution">
    <text evidence="1">The sequence shown here is derived from an EMBL/GenBank/DDBJ whole genome shotgun (WGS) entry which is preliminary data.</text>
</comment>